<feature type="region of interest" description="Disordered" evidence="1">
    <location>
        <begin position="1"/>
        <end position="28"/>
    </location>
</feature>
<dbReference type="Proteomes" id="UP000422572">
    <property type="component" value="Chromosome"/>
</dbReference>
<reference evidence="2 3" key="1">
    <citation type="submission" date="2018-12" db="EMBL/GenBank/DDBJ databases">
        <title>Complete genome sequence of Streptomyces ficellus NRRL8067, the producer of ficellomycin, feldamycin and nojirimycin.</title>
        <authorList>
            <person name="Zhang H."/>
            <person name="Yue R."/>
            <person name="Liu Y."/>
            <person name="Li M."/>
            <person name="Mu H."/>
            <person name="Zhang J."/>
        </authorList>
    </citation>
    <scope>NUCLEOTIDE SEQUENCE [LARGE SCALE GENOMIC DNA]</scope>
    <source>
        <strain evidence="2 3">NRRL 8067</strain>
    </source>
</reference>
<protein>
    <recommendedName>
        <fullName evidence="4">Antitoxin</fullName>
    </recommendedName>
</protein>
<organism evidence="2 3">
    <name type="scientific">Streptomyces ficellus</name>
    <dbReference type="NCBI Taxonomy" id="1977088"/>
    <lineage>
        <taxon>Bacteria</taxon>
        <taxon>Bacillati</taxon>
        <taxon>Actinomycetota</taxon>
        <taxon>Actinomycetes</taxon>
        <taxon>Kitasatosporales</taxon>
        <taxon>Streptomycetaceae</taxon>
        <taxon>Streptomyces</taxon>
    </lineage>
</organism>
<name>A0A6I6FH83_9ACTN</name>
<evidence type="ECO:0008006" key="4">
    <source>
        <dbReference type="Google" id="ProtNLM"/>
    </source>
</evidence>
<dbReference type="EMBL" id="CP034279">
    <property type="protein sequence ID" value="QGV79462.1"/>
    <property type="molecule type" value="Genomic_DNA"/>
</dbReference>
<dbReference type="KEGG" id="sfic:EIZ62_15325"/>
<evidence type="ECO:0000313" key="2">
    <source>
        <dbReference type="EMBL" id="QGV79462.1"/>
    </source>
</evidence>
<proteinExistence type="predicted"/>
<feature type="compositionally biased region" description="Polar residues" evidence="1">
    <location>
        <begin position="11"/>
        <end position="20"/>
    </location>
</feature>
<dbReference type="RefSeq" id="WP_156693207.1">
    <property type="nucleotide sequence ID" value="NZ_CP034279.1"/>
</dbReference>
<dbReference type="AlphaFoldDB" id="A0A6I6FH83"/>
<dbReference type="OrthoDB" id="4269430at2"/>
<sequence length="82" mass="8707">MAGFLDRAKEQAQNALSQGKQKVDEVQQQRAGNDLLKQLGAAYYAERRGTGSAQATQDALTALEAHISTHGDAFLRGAHPGA</sequence>
<accession>A0A6I6FH83</accession>
<gene>
    <name evidence="2" type="ORF">EIZ62_15325</name>
</gene>
<evidence type="ECO:0000256" key="1">
    <source>
        <dbReference type="SAM" id="MobiDB-lite"/>
    </source>
</evidence>
<evidence type="ECO:0000313" key="3">
    <source>
        <dbReference type="Proteomes" id="UP000422572"/>
    </source>
</evidence>
<feature type="compositionally biased region" description="Basic and acidic residues" evidence="1">
    <location>
        <begin position="1"/>
        <end position="10"/>
    </location>
</feature>
<keyword evidence="3" id="KW-1185">Reference proteome</keyword>